<proteinExistence type="predicted"/>
<accession>A0A090ABQ8</accession>
<dbReference type="AlphaFoldDB" id="A0A090ABQ8"/>
<feature type="signal peptide" evidence="1">
    <location>
        <begin position="1"/>
        <end position="25"/>
    </location>
</feature>
<organism evidence="2 3">
    <name type="scientific">Thioploca ingrica</name>
    <dbReference type="NCBI Taxonomy" id="40754"/>
    <lineage>
        <taxon>Bacteria</taxon>
        <taxon>Pseudomonadati</taxon>
        <taxon>Pseudomonadota</taxon>
        <taxon>Gammaproteobacteria</taxon>
        <taxon>Thiotrichales</taxon>
        <taxon>Thiotrichaceae</taxon>
        <taxon>Thioploca</taxon>
    </lineage>
</organism>
<keyword evidence="1" id="KW-0732">Signal</keyword>
<dbReference type="HOGENOM" id="CLU_1618239_0_0_6"/>
<keyword evidence="3" id="KW-1185">Reference proteome</keyword>
<dbReference type="Proteomes" id="UP000031623">
    <property type="component" value="Chromosome"/>
</dbReference>
<dbReference type="SUPFAM" id="SSF56436">
    <property type="entry name" value="C-type lectin-like"/>
    <property type="match status" value="1"/>
</dbReference>
<dbReference type="STRING" id="40754.THII_0791"/>
<dbReference type="EMBL" id="AP014633">
    <property type="protein sequence ID" value="BAP55088.1"/>
    <property type="molecule type" value="Genomic_DNA"/>
</dbReference>
<dbReference type="InterPro" id="IPR016187">
    <property type="entry name" value="CTDL_fold"/>
</dbReference>
<evidence type="ECO:0008006" key="4">
    <source>
        <dbReference type="Google" id="ProtNLM"/>
    </source>
</evidence>
<sequence length="164" mass="18130">MKSIKLTSVLLSGILATLATVPANSSTDDTDECQAVEEVAPLTTDEKAVADVLGNTIDYCPPDYELIGNRLCLSYLLYGPSQYKDAQYDCMDKHNGGRLASADDYYYARKKGKCRMNVGVWLGPRTGDNLALFNNLPNNYNDPDGETSVFNSLFYRCALGPNWY</sequence>
<evidence type="ECO:0000313" key="3">
    <source>
        <dbReference type="Proteomes" id="UP000031623"/>
    </source>
</evidence>
<evidence type="ECO:0000313" key="2">
    <source>
        <dbReference type="EMBL" id="BAP55088.1"/>
    </source>
</evidence>
<reference evidence="2 3" key="1">
    <citation type="journal article" date="2014" name="ISME J.">
        <title>Ecophysiology of Thioploca ingrica as revealed by the complete genome sequence supplemented with proteomic evidence.</title>
        <authorList>
            <person name="Kojima H."/>
            <person name="Ogura Y."/>
            <person name="Yamamoto N."/>
            <person name="Togashi T."/>
            <person name="Mori H."/>
            <person name="Watanabe T."/>
            <person name="Nemoto F."/>
            <person name="Kurokawa K."/>
            <person name="Hayashi T."/>
            <person name="Fukui M."/>
        </authorList>
    </citation>
    <scope>NUCLEOTIDE SEQUENCE [LARGE SCALE GENOMIC DNA]</scope>
</reference>
<evidence type="ECO:0000256" key="1">
    <source>
        <dbReference type="SAM" id="SignalP"/>
    </source>
</evidence>
<feature type="chain" id="PRO_5001852714" description="Secreted protein" evidence="1">
    <location>
        <begin position="26"/>
        <end position="164"/>
    </location>
</feature>
<dbReference type="KEGG" id="tig:THII_0791"/>
<protein>
    <recommendedName>
        <fullName evidence="4">Secreted protein</fullName>
    </recommendedName>
</protein>
<gene>
    <name evidence="2" type="ORF">THII_0791</name>
</gene>
<name>A0A090ABQ8_9GAMM</name>